<protein>
    <submittedName>
        <fullName evidence="1">Uncharacterized protein</fullName>
    </submittedName>
</protein>
<dbReference type="Proteomes" id="UP001162501">
    <property type="component" value="Chromosome 20"/>
</dbReference>
<evidence type="ECO:0000313" key="1">
    <source>
        <dbReference type="EMBL" id="CAN0002257.1"/>
    </source>
</evidence>
<sequence length="102" mass="11545">MWLPQQTALPGIRVQPSEQARFRRLTVLSESRAAWLPLCWALGTHPPSFWYLLALHMVATKKTSQGEQTDQKLTRKTDALSRSEINQNHVENNPSLVGKGSH</sequence>
<accession>A0AC59YV40</accession>
<reference evidence="1" key="2">
    <citation type="submission" date="2025-03" db="EMBL/GenBank/DDBJ databases">
        <authorList>
            <consortium name="ELIXIR-Norway"/>
            <consortium name="Elixir Norway"/>
        </authorList>
    </citation>
    <scope>NUCLEOTIDE SEQUENCE</scope>
</reference>
<reference evidence="1" key="1">
    <citation type="submission" date="2023-05" db="EMBL/GenBank/DDBJ databases">
        <authorList>
            <consortium name="ELIXIR-Norway"/>
        </authorList>
    </citation>
    <scope>NUCLEOTIDE SEQUENCE</scope>
</reference>
<dbReference type="EMBL" id="OX596104">
    <property type="protein sequence ID" value="CAN0002257.1"/>
    <property type="molecule type" value="Genomic_DNA"/>
</dbReference>
<name>A0AC59YV40_RANTA</name>
<proteinExistence type="predicted"/>
<gene>
    <name evidence="1" type="ORF">MRATA1EN22A_LOCUS10580</name>
</gene>
<organism evidence="1 2">
    <name type="scientific">Rangifer tarandus platyrhynchus</name>
    <name type="common">Svalbard reindeer</name>
    <dbReference type="NCBI Taxonomy" id="3082113"/>
    <lineage>
        <taxon>Eukaryota</taxon>
        <taxon>Metazoa</taxon>
        <taxon>Chordata</taxon>
        <taxon>Craniata</taxon>
        <taxon>Vertebrata</taxon>
        <taxon>Euteleostomi</taxon>
        <taxon>Mammalia</taxon>
        <taxon>Eutheria</taxon>
        <taxon>Laurasiatheria</taxon>
        <taxon>Artiodactyla</taxon>
        <taxon>Ruminantia</taxon>
        <taxon>Pecora</taxon>
        <taxon>Cervidae</taxon>
        <taxon>Odocoileinae</taxon>
        <taxon>Rangifer</taxon>
    </lineage>
</organism>
<evidence type="ECO:0000313" key="2">
    <source>
        <dbReference type="Proteomes" id="UP001162501"/>
    </source>
</evidence>